<evidence type="ECO:0000256" key="3">
    <source>
        <dbReference type="RuleBase" id="RU361235"/>
    </source>
</evidence>
<dbReference type="Pfam" id="PF00135">
    <property type="entry name" value="COesterase"/>
    <property type="match status" value="1"/>
</dbReference>
<accession>A0ABU1X401</accession>
<dbReference type="InterPro" id="IPR029058">
    <property type="entry name" value="AB_hydrolase_fold"/>
</dbReference>
<dbReference type="RefSeq" id="WP_310226398.1">
    <property type="nucleotide sequence ID" value="NZ_JAVDWV010000014.1"/>
</dbReference>
<dbReference type="Gene3D" id="3.40.50.1820">
    <property type="entry name" value="alpha/beta hydrolase"/>
    <property type="match status" value="1"/>
</dbReference>
<feature type="domain" description="Carboxylesterase type B" evidence="4">
    <location>
        <begin position="3"/>
        <end position="456"/>
    </location>
</feature>
<evidence type="ECO:0000256" key="2">
    <source>
        <dbReference type="ARBA" id="ARBA00022801"/>
    </source>
</evidence>
<dbReference type="InterPro" id="IPR050309">
    <property type="entry name" value="Type-B_Carboxylest/Lipase"/>
</dbReference>
<comment type="similarity">
    <text evidence="1 3">Belongs to the type-B carboxylesterase/lipase family.</text>
</comment>
<evidence type="ECO:0000313" key="5">
    <source>
        <dbReference type="EMBL" id="MDR7156283.1"/>
    </source>
</evidence>
<sequence>MNNQVVATQSGLVRGSSAQGARRWLGIPYAQAARFTAPVAAPTWADVRDATVPGPQCPQMYGNAAKRARIAQPDFSEDCLTVNIYAPDDLGEDERLPVYVWIHGGAFVAGSGNSYDGSQLARDGRIIVVTINYRVGVLGFVNLGAALNSADMPSNLGVRDQISALTWVQNNIAAFGGNPDRVTIGGQSAGSMSVSLLLHIPAARPLFQQAIMQSGAVSLIHSQAKSEAIGRQYAAALGAGGRDLAALQALDLHSLFEAQASVGAANPGTIPASPWLDGDLVPGTLAAIQEAEAAPVPLLAGATRDEVRLFELMPGDILPTSWSALETLLHGQLGVEQAQAILATYPRSKAGRRALASDLTFVMPTRHFADRHAAHSPTWFYRFDYAHPIAGATHGLDLTLTWPMHGLRATLARGGRMTGQRAALGQRMTRHIAHFVRHGRPEEDWPAYDAAQGEVKIFNLVDRVEARPDADRWHAWAGQDVGVGLVA</sequence>
<keyword evidence="2 3" id="KW-0378">Hydrolase</keyword>
<dbReference type="EC" id="3.1.1.-" evidence="3"/>
<name>A0ABU1X401_SPHXE</name>
<dbReference type="EMBL" id="JAVDWV010000014">
    <property type="protein sequence ID" value="MDR7156283.1"/>
    <property type="molecule type" value="Genomic_DNA"/>
</dbReference>
<gene>
    <name evidence="5" type="ORF">J2W40_003124</name>
</gene>
<proteinExistence type="inferred from homology"/>
<reference evidence="5 6" key="1">
    <citation type="submission" date="2023-07" db="EMBL/GenBank/DDBJ databases">
        <title>Sorghum-associated microbial communities from plants grown in Nebraska, USA.</title>
        <authorList>
            <person name="Schachtman D."/>
        </authorList>
    </citation>
    <scope>NUCLEOTIDE SEQUENCE [LARGE SCALE GENOMIC DNA]</scope>
    <source>
        <strain evidence="5 6">4256</strain>
    </source>
</reference>
<dbReference type="SUPFAM" id="SSF53474">
    <property type="entry name" value="alpha/beta-Hydrolases"/>
    <property type="match status" value="1"/>
</dbReference>
<evidence type="ECO:0000256" key="1">
    <source>
        <dbReference type="ARBA" id="ARBA00005964"/>
    </source>
</evidence>
<dbReference type="GO" id="GO:0016787">
    <property type="term" value="F:hydrolase activity"/>
    <property type="evidence" value="ECO:0007669"/>
    <property type="project" value="UniProtKB-KW"/>
</dbReference>
<organism evidence="5 6">
    <name type="scientific">Sphingobium xenophagum</name>
    <dbReference type="NCBI Taxonomy" id="121428"/>
    <lineage>
        <taxon>Bacteria</taxon>
        <taxon>Pseudomonadati</taxon>
        <taxon>Pseudomonadota</taxon>
        <taxon>Alphaproteobacteria</taxon>
        <taxon>Sphingomonadales</taxon>
        <taxon>Sphingomonadaceae</taxon>
        <taxon>Sphingobium</taxon>
    </lineage>
</organism>
<comment type="caution">
    <text evidence="5">The sequence shown here is derived from an EMBL/GenBank/DDBJ whole genome shotgun (WGS) entry which is preliminary data.</text>
</comment>
<dbReference type="Proteomes" id="UP001267638">
    <property type="component" value="Unassembled WGS sequence"/>
</dbReference>
<dbReference type="PROSITE" id="PS00122">
    <property type="entry name" value="CARBOXYLESTERASE_B_1"/>
    <property type="match status" value="1"/>
</dbReference>
<dbReference type="InterPro" id="IPR019819">
    <property type="entry name" value="Carboxylesterase_B_CS"/>
</dbReference>
<dbReference type="PROSITE" id="PS00941">
    <property type="entry name" value="CARBOXYLESTERASE_B_2"/>
    <property type="match status" value="1"/>
</dbReference>
<dbReference type="PANTHER" id="PTHR11559">
    <property type="entry name" value="CARBOXYLESTERASE"/>
    <property type="match status" value="1"/>
</dbReference>
<keyword evidence="6" id="KW-1185">Reference proteome</keyword>
<protein>
    <recommendedName>
        <fullName evidence="3">Carboxylic ester hydrolase</fullName>
        <ecNumber evidence="3">3.1.1.-</ecNumber>
    </recommendedName>
</protein>
<evidence type="ECO:0000259" key="4">
    <source>
        <dbReference type="Pfam" id="PF00135"/>
    </source>
</evidence>
<dbReference type="InterPro" id="IPR019826">
    <property type="entry name" value="Carboxylesterase_B_AS"/>
</dbReference>
<dbReference type="InterPro" id="IPR002018">
    <property type="entry name" value="CarbesteraseB"/>
</dbReference>
<evidence type="ECO:0000313" key="6">
    <source>
        <dbReference type="Proteomes" id="UP001267638"/>
    </source>
</evidence>